<evidence type="ECO:0000313" key="3">
    <source>
        <dbReference type="Proteomes" id="UP001153328"/>
    </source>
</evidence>
<feature type="region of interest" description="Disordered" evidence="1">
    <location>
        <begin position="162"/>
        <end position="183"/>
    </location>
</feature>
<feature type="compositionally biased region" description="Basic residues" evidence="1">
    <location>
        <begin position="61"/>
        <end position="81"/>
    </location>
</feature>
<name>A0A9W4E4V7_9ACTN</name>
<accession>A0A9W4E4V7</accession>
<proteinExistence type="predicted"/>
<evidence type="ECO:0000256" key="1">
    <source>
        <dbReference type="SAM" id="MobiDB-lite"/>
    </source>
</evidence>
<feature type="compositionally biased region" description="Basic and acidic residues" evidence="1">
    <location>
        <begin position="15"/>
        <end position="24"/>
    </location>
</feature>
<dbReference type="Proteomes" id="UP001153328">
    <property type="component" value="Unassembled WGS sequence"/>
</dbReference>
<keyword evidence="3" id="KW-1185">Reference proteome</keyword>
<feature type="compositionally biased region" description="Basic residues" evidence="1">
    <location>
        <begin position="33"/>
        <end position="54"/>
    </location>
</feature>
<comment type="caution">
    <text evidence="2">The sequence shown here is derived from an EMBL/GenBank/DDBJ whole genome shotgun (WGS) entry which is preliminary data.</text>
</comment>
<sequence>MSPAGEPHRIPARQRSHDRNDSRGRNRPPPGHHSPHGHRRTRPPVRRGPHHRCARGGPDHRQRRAARGAGRPVRRGSRRGRAALAVRLALPHPDTPQGRPAARHRGIGAAALRPGRGAGLRRRRGGRLSGGAAVARHGRDRLRTCRRLPQRGLRLLPRLRDVPGTAAHGGLTGPYRDAAVARG</sequence>
<dbReference type="EMBL" id="CAJVAX010000005">
    <property type="protein sequence ID" value="CAG7618993.1"/>
    <property type="molecule type" value="Genomic_DNA"/>
</dbReference>
<dbReference type="AlphaFoldDB" id="A0A9W4E4V7"/>
<organism evidence="2 3">
    <name type="scientific">Actinacidiphila bryophytorum</name>
    <dbReference type="NCBI Taxonomy" id="1436133"/>
    <lineage>
        <taxon>Bacteria</taxon>
        <taxon>Bacillati</taxon>
        <taxon>Actinomycetota</taxon>
        <taxon>Actinomycetes</taxon>
        <taxon>Kitasatosporales</taxon>
        <taxon>Streptomycetaceae</taxon>
        <taxon>Actinacidiphila</taxon>
    </lineage>
</organism>
<evidence type="ECO:0000313" key="2">
    <source>
        <dbReference type="EMBL" id="CAG7618993.1"/>
    </source>
</evidence>
<gene>
    <name evidence="2" type="ORF">SBRY_130037</name>
</gene>
<feature type="region of interest" description="Disordered" evidence="1">
    <location>
        <begin position="115"/>
        <end position="135"/>
    </location>
</feature>
<reference evidence="2" key="1">
    <citation type="submission" date="2021-06" db="EMBL/GenBank/DDBJ databases">
        <authorList>
            <person name="Arsene-Ploetze F."/>
        </authorList>
    </citation>
    <scope>NUCLEOTIDE SEQUENCE</scope>
    <source>
        <strain evidence="2">SBRY1</strain>
    </source>
</reference>
<protein>
    <submittedName>
        <fullName evidence="2">Uncharacterized protein</fullName>
    </submittedName>
</protein>
<feature type="region of interest" description="Disordered" evidence="1">
    <location>
        <begin position="1"/>
        <end position="82"/>
    </location>
</feature>